<evidence type="ECO:0000313" key="3">
    <source>
        <dbReference type="Proteomes" id="UP000324748"/>
    </source>
</evidence>
<gene>
    <name evidence="2" type="ORF">PGT21_035725</name>
</gene>
<comment type="caution">
    <text evidence="2">The sequence shown here is derived from an EMBL/GenBank/DDBJ whole genome shotgun (WGS) entry which is preliminary data.</text>
</comment>
<reference evidence="2 3" key="1">
    <citation type="submission" date="2019-05" db="EMBL/GenBank/DDBJ databases">
        <title>Emergence of the Ug99 lineage of the wheat stem rust pathogen through somatic hybridization.</title>
        <authorList>
            <person name="Li F."/>
            <person name="Upadhyaya N.M."/>
            <person name="Sperschneider J."/>
            <person name="Matny O."/>
            <person name="Nguyen-Phuc H."/>
            <person name="Mago R."/>
            <person name="Raley C."/>
            <person name="Miller M.E."/>
            <person name="Silverstein K.A.T."/>
            <person name="Henningsen E."/>
            <person name="Hirsch C.D."/>
            <person name="Visser B."/>
            <person name="Pretorius Z.A."/>
            <person name="Steffenson B.J."/>
            <person name="Schwessinger B."/>
            <person name="Dodds P.N."/>
            <person name="Figueroa M."/>
        </authorList>
    </citation>
    <scope>NUCLEOTIDE SEQUENCE [LARGE SCALE GENOMIC DNA]</scope>
    <source>
        <strain evidence="2">21-0</strain>
    </source>
</reference>
<dbReference type="EMBL" id="VSWC01000144">
    <property type="protein sequence ID" value="KAA1078503.1"/>
    <property type="molecule type" value="Genomic_DNA"/>
</dbReference>
<feature type="region of interest" description="Disordered" evidence="1">
    <location>
        <begin position="239"/>
        <end position="265"/>
    </location>
</feature>
<name>A0A5B0MQ21_PUCGR</name>
<dbReference type="AlphaFoldDB" id="A0A5B0MQ21"/>
<evidence type="ECO:0008006" key="4">
    <source>
        <dbReference type="Google" id="ProtNLM"/>
    </source>
</evidence>
<feature type="compositionally biased region" description="Basic and acidic residues" evidence="1">
    <location>
        <begin position="241"/>
        <end position="252"/>
    </location>
</feature>
<dbReference type="OrthoDB" id="10538451at2759"/>
<evidence type="ECO:0000313" key="2">
    <source>
        <dbReference type="EMBL" id="KAA1078503.1"/>
    </source>
</evidence>
<evidence type="ECO:0000256" key="1">
    <source>
        <dbReference type="SAM" id="MobiDB-lite"/>
    </source>
</evidence>
<protein>
    <recommendedName>
        <fullName evidence="4">FAR1 domain-containing protein</fullName>
    </recommendedName>
</protein>
<keyword evidence="3" id="KW-1185">Reference proteome</keyword>
<proteinExistence type="predicted"/>
<sequence>MKRSNSQHPAAYERSNSDQRNLVDPAGDWENACWDLGDPTANFQEVRSSFVPPVPEDISPLPLAPVDALLSAPAGALALDNCLSSNMQAPDVAAHPEQHVTMGIKTNHLDPGTASPGRPDIPLVDSTLTGLPDLDVAGENLTVVKAGKSISDPPMEASSSAVRLENDAGIASDGVLTSADVNNFDFTVGNPMDRPPLLKFHKIKDLRRFVQRWAVTHGYKLPTGNSGGNRNVYLRCSLAGEDSKKPQSDRQRMSRNRRIGCPFRVSGHKPTAEGCQNFPWEIRIKDHLHHNHGPMDVEYQVLHRQMDPALADEAVRMASLGMKPQAVAVMVSDKAERFVTNRTIYNATAAHQQAKRKGKSVLMYSYNEKACGLRR</sequence>
<feature type="region of interest" description="Disordered" evidence="1">
    <location>
        <begin position="1"/>
        <end position="29"/>
    </location>
</feature>
<dbReference type="Proteomes" id="UP000324748">
    <property type="component" value="Unassembled WGS sequence"/>
</dbReference>
<accession>A0A5B0MQ21</accession>
<organism evidence="2 3">
    <name type="scientific">Puccinia graminis f. sp. tritici</name>
    <dbReference type="NCBI Taxonomy" id="56615"/>
    <lineage>
        <taxon>Eukaryota</taxon>
        <taxon>Fungi</taxon>
        <taxon>Dikarya</taxon>
        <taxon>Basidiomycota</taxon>
        <taxon>Pucciniomycotina</taxon>
        <taxon>Pucciniomycetes</taxon>
        <taxon>Pucciniales</taxon>
        <taxon>Pucciniaceae</taxon>
        <taxon>Puccinia</taxon>
    </lineage>
</organism>